<dbReference type="RefSeq" id="WP_108917806.1">
    <property type="nucleotide sequence ID" value="NZ_BGJY01000007.1"/>
</dbReference>
<dbReference type="EMBL" id="VJMF01000065">
    <property type="protein sequence ID" value="TRL30743.1"/>
    <property type="molecule type" value="Genomic_DNA"/>
</dbReference>
<reference evidence="4" key="2">
    <citation type="submission" date="2018-02" db="EMBL/GenBank/DDBJ databases">
        <authorList>
            <person name="Cohen D.B."/>
            <person name="Kent A.D."/>
        </authorList>
    </citation>
    <scope>NUCLEOTIDE SEQUENCE</scope>
    <source>
        <strain evidence="4">DSM 17706</strain>
    </source>
</reference>
<dbReference type="OrthoDB" id="9815099at2"/>
<accession>A0A2U1SP00</accession>
<dbReference type="GO" id="GO:0016747">
    <property type="term" value="F:acyltransferase activity, transferring groups other than amino-acyl groups"/>
    <property type="evidence" value="ECO:0007669"/>
    <property type="project" value="InterPro"/>
</dbReference>
<name>A0A2U1SP00_METSR</name>
<dbReference type="InterPro" id="IPR050832">
    <property type="entry name" value="Bact_Acetyltransf"/>
</dbReference>
<keyword evidence="6" id="KW-1185">Reference proteome</keyword>
<reference evidence="5 7" key="3">
    <citation type="submission" date="2019-07" db="EMBL/GenBank/DDBJ databases">
        <title>Ln-dependent methylotrophs.</title>
        <authorList>
            <person name="Tani A."/>
        </authorList>
    </citation>
    <scope>NUCLEOTIDE SEQUENCE [LARGE SCALE GENOMIC DNA]</scope>
    <source>
        <strain evidence="5 7">SM89A</strain>
    </source>
</reference>
<gene>
    <name evidence="4" type="ORF">C5689_13550</name>
    <name evidence="5" type="ORF">FM996_15505</name>
</gene>
<dbReference type="PROSITE" id="PS51186">
    <property type="entry name" value="GNAT"/>
    <property type="match status" value="1"/>
</dbReference>
<evidence type="ECO:0000256" key="2">
    <source>
        <dbReference type="ARBA" id="ARBA00023315"/>
    </source>
</evidence>
<evidence type="ECO:0000313" key="5">
    <source>
        <dbReference type="EMBL" id="TRL30743.1"/>
    </source>
</evidence>
<dbReference type="InterPro" id="IPR000182">
    <property type="entry name" value="GNAT_dom"/>
</dbReference>
<dbReference type="InterPro" id="IPR016181">
    <property type="entry name" value="Acyl_CoA_acyltransferase"/>
</dbReference>
<keyword evidence="1 4" id="KW-0808">Transferase</keyword>
<dbReference type="Pfam" id="PF13508">
    <property type="entry name" value="Acetyltransf_7"/>
    <property type="match status" value="1"/>
</dbReference>
<organism evidence="4 6">
    <name type="scientific">Methylosinus sporium</name>
    <dbReference type="NCBI Taxonomy" id="428"/>
    <lineage>
        <taxon>Bacteria</taxon>
        <taxon>Pseudomonadati</taxon>
        <taxon>Pseudomonadota</taxon>
        <taxon>Alphaproteobacteria</taxon>
        <taxon>Hyphomicrobiales</taxon>
        <taxon>Methylocystaceae</taxon>
        <taxon>Methylosinus</taxon>
    </lineage>
</organism>
<feature type="domain" description="N-acetyltransferase" evidence="3">
    <location>
        <begin position="6"/>
        <end position="147"/>
    </location>
</feature>
<evidence type="ECO:0000313" key="4">
    <source>
        <dbReference type="EMBL" id="PWB93337.1"/>
    </source>
</evidence>
<evidence type="ECO:0000313" key="7">
    <source>
        <dbReference type="Proteomes" id="UP000316781"/>
    </source>
</evidence>
<dbReference type="PANTHER" id="PTHR43877">
    <property type="entry name" value="AMINOALKYLPHOSPHONATE N-ACETYLTRANSFERASE-RELATED-RELATED"/>
    <property type="match status" value="1"/>
</dbReference>
<evidence type="ECO:0000256" key="1">
    <source>
        <dbReference type="ARBA" id="ARBA00022679"/>
    </source>
</evidence>
<proteinExistence type="predicted"/>
<evidence type="ECO:0000313" key="6">
    <source>
        <dbReference type="Proteomes" id="UP000245137"/>
    </source>
</evidence>
<dbReference type="Gene3D" id="3.40.630.30">
    <property type="match status" value="1"/>
</dbReference>
<dbReference type="Proteomes" id="UP000245137">
    <property type="component" value="Unassembled WGS sequence"/>
</dbReference>
<dbReference type="CDD" id="cd04301">
    <property type="entry name" value="NAT_SF"/>
    <property type="match status" value="1"/>
</dbReference>
<dbReference type="EMBL" id="PUIV01000023">
    <property type="protein sequence ID" value="PWB93337.1"/>
    <property type="molecule type" value="Genomic_DNA"/>
</dbReference>
<evidence type="ECO:0000259" key="3">
    <source>
        <dbReference type="PROSITE" id="PS51186"/>
    </source>
</evidence>
<dbReference type="AlphaFoldDB" id="A0A2U1SP00"/>
<dbReference type="Proteomes" id="UP000316781">
    <property type="component" value="Unassembled WGS sequence"/>
</dbReference>
<dbReference type="PANTHER" id="PTHR43877:SF1">
    <property type="entry name" value="ACETYLTRANSFERASE"/>
    <property type="match status" value="1"/>
</dbReference>
<protein>
    <submittedName>
        <fullName evidence="4 5">N-acetyltransferase</fullName>
    </submittedName>
</protein>
<dbReference type="SUPFAM" id="SSF55729">
    <property type="entry name" value="Acyl-CoA N-acyltransferases (Nat)"/>
    <property type="match status" value="1"/>
</dbReference>
<reference evidence="4 6" key="1">
    <citation type="journal article" date="2018" name="Appl. Microbiol. Biotechnol.">
        <title>Co-cultivation of the strictly anaerobic methanogen Methanosarcina barkeri with aerobic methanotrophs in an oxygen-limited membrane bioreactor.</title>
        <authorList>
            <person name="In 't Zandt M.H."/>
            <person name="van den Bosch T.J.M."/>
            <person name="Rijkers R."/>
            <person name="van Kessel M.A.H.J."/>
            <person name="Jetten M.S.M."/>
            <person name="Welte C.U."/>
        </authorList>
    </citation>
    <scope>NUCLEOTIDE SEQUENCE [LARGE SCALE GENOMIC DNA]</scope>
    <source>
        <strain evidence="4 6">DSM 17706</strain>
    </source>
</reference>
<comment type="caution">
    <text evidence="4">The sequence shown here is derived from an EMBL/GenBank/DDBJ whole genome shotgun (WGS) entry which is preliminary data.</text>
</comment>
<keyword evidence="2" id="KW-0012">Acyltransferase</keyword>
<sequence length="165" mass="17916">MIDLVIRFSPQTPADAPQIEKLEERAFGPGRYARTAYRLREGVEADLSLSFVAHVGTLLVGANRMTSILIDEAPALLLGPLTVEPAFRSQGLGEALVKKSLDAARDAGHGLVLLVGDLDYYARLGFARTPRGKIVMPGPVDPQRLLYCELREGAFAAASGRMRRL</sequence>